<protein>
    <recommendedName>
        <fullName evidence="3">Ycf15</fullName>
    </recommendedName>
</protein>
<sequence length="47" mass="5544">MDYNVMQCSKHIIFADLGLRKDKKKPHVGADEEDCLFSRSCRRQNFL</sequence>
<comment type="caution">
    <text evidence="1">The sequence shown here is derived from an EMBL/GenBank/DDBJ whole genome shotgun (WGS) entry which is preliminary data.</text>
</comment>
<evidence type="ECO:0008006" key="3">
    <source>
        <dbReference type="Google" id="ProtNLM"/>
    </source>
</evidence>
<evidence type="ECO:0000313" key="1">
    <source>
        <dbReference type="EMBL" id="GKV27149.1"/>
    </source>
</evidence>
<proteinExistence type="predicted"/>
<dbReference type="AlphaFoldDB" id="A0AAV5KRF6"/>
<dbReference type="Proteomes" id="UP001054252">
    <property type="component" value="Unassembled WGS sequence"/>
</dbReference>
<keyword evidence="2" id="KW-1185">Reference proteome</keyword>
<reference evidence="1 2" key="1">
    <citation type="journal article" date="2021" name="Commun. Biol.">
        <title>The genome of Shorea leprosula (Dipterocarpaceae) highlights the ecological relevance of drought in aseasonal tropical rainforests.</title>
        <authorList>
            <person name="Ng K.K.S."/>
            <person name="Kobayashi M.J."/>
            <person name="Fawcett J.A."/>
            <person name="Hatakeyama M."/>
            <person name="Paape T."/>
            <person name="Ng C.H."/>
            <person name="Ang C.C."/>
            <person name="Tnah L.H."/>
            <person name="Lee C.T."/>
            <person name="Nishiyama T."/>
            <person name="Sese J."/>
            <person name="O'Brien M.J."/>
            <person name="Copetti D."/>
            <person name="Mohd Noor M.I."/>
            <person name="Ong R.C."/>
            <person name="Putra M."/>
            <person name="Sireger I.Z."/>
            <person name="Indrioko S."/>
            <person name="Kosugi Y."/>
            <person name="Izuno A."/>
            <person name="Isagi Y."/>
            <person name="Lee S.L."/>
            <person name="Shimizu K.K."/>
        </authorList>
    </citation>
    <scope>NUCLEOTIDE SEQUENCE [LARGE SCALE GENOMIC DNA]</scope>
    <source>
        <strain evidence="1">214</strain>
    </source>
</reference>
<organism evidence="1 2">
    <name type="scientific">Rubroshorea leprosula</name>
    <dbReference type="NCBI Taxonomy" id="152421"/>
    <lineage>
        <taxon>Eukaryota</taxon>
        <taxon>Viridiplantae</taxon>
        <taxon>Streptophyta</taxon>
        <taxon>Embryophyta</taxon>
        <taxon>Tracheophyta</taxon>
        <taxon>Spermatophyta</taxon>
        <taxon>Magnoliopsida</taxon>
        <taxon>eudicotyledons</taxon>
        <taxon>Gunneridae</taxon>
        <taxon>Pentapetalae</taxon>
        <taxon>rosids</taxon>
        <taxon>malvids</taxon>
        <taxon>Malvales</taxon>
        <taxon>Dipterocarpaceae</taxon>
        <taxon>Rubroshorea</taxon>
    </lineage>
</organism>
<accession>A0AAV5KRF6</accession>
<name>A0AAV5KRF6_9ROSI</name>
<dbReference type="EMBL" id="BPVZ01000074">
    <property type="protein sequence ID" value="GKV27149.1"/>
    <property type="molecule type" value="Genomic_DNA"/>
</dbReference>
<evidence type="ECO:0000313" key="2">
    <source>
        <dbReference type="Proteomes" id="UP001054252"/>
    </source>
</evidence>
<gene>
    <name evidence="1" type="ORF">SLEP1_g36352</name>
</gene>